<sequence length="197" mass="23017">MDYTKMLKKLVADNDGIISTKMVTELGIPRTYLSELIKKGMLERYKRGIYISTQSNDDKMYCFQMRFSQATFSHESALFLHQYIEKMPEQPIVTVKTGTNTKNLVNNGARVHSIRQDLYTLGETEIKTRYGRNVRTYNIERSICDVIRNRSRVDSEIIVSTVKKYNDSPEKDFSRLITYAEELKVAKILNNYLEFLQ</sequence>
<dbReference type="Proteomes" id="UP000092574">
    <property type="component" value="Chromosome"/>
</dbReference>
<dbReference type="RefSeq" id="WP_065542958.1">
    <property type="nucleotide sequence ID" value="NZ_CP015405.2"/>
</dbReference>
<proteinExistence type="predicted"/>
<dbReference type="Pfam" id="PF13338">
    <property type="entry name" value="AbiEi_4"/>
    <property type="match status" value="1"/>
</dbReference>
<reference evidence="2" key="1">
    <citation type="submission" date="2017-04" db="EMBL/GenBank/DDBJ databases">
        <title>Complete Genome Sequences of Twelve Strains of a Stable Defined Moderately Diverse Mouse Microbiota 2 (sDMDMm2).</title>
        <authorList>
            <person name="Uchimura Y."/>
            <person name="Wyss M."/>
            <person name="Brugiroux S."/>
            <person name="Limenitakis J.P."/>
            <person name="Stecher B."/>
            <person name="McCoy K.D."/>
            <person name="Macpherson A.J."/>
        </authorList>
    </citation>
    <scope>NUCLEOTIDE SEQUENCE</scope>
    <source>
        <strain evidence="2">YL58</strain>
    </source>
</reference>
<evidence type="ECO:0000259" key="1">
    <source>
        <dbReference type="Pfam" id="PF13338"/>
    </source>
</evidence>
<dbReference type="EMBL" id="CP015405">
    <property type="protein sequence ID" value="ANU76801.1"/>
    <property type="molecule type" value="Genomic_DNA"/>
</dbReference>
<dbReference type="STRING" id="1796616.A4V09_14115"/>
<dbReference type="InterPro" id="IPR025159">
    <property type="entry name" value="AbiEi_N"/>
</dbReference>
<feature type="domain" description="AbiEi antitoxin N-terminal" evidence="1">
    <location>
        <begin position="7"/>
        <end position="51"/>
    </location>
</feature>
<dbReference type="KEGG" id="byl:A4V09_14115"/>
<organism evidence="2 3">
    <name type="scientific">Blautia pseudococcoides</name>
    <dbReference type="NCBI Taxonomy" id="1796616"/>
    <lineage>
        <taxon>Bacteria</taxon>
        <taxon>Bacillati</taxon>
        <taxon>Bacillota</taxon>
        <taxon>Clostridia</taxon>
        <taxon>Lachnospirales</taxon>
        <taxon>Lachnospiraceae</taxon>
        <taxon>Blautia</taxon>
    </lineage>
</organism>
<protein>
    <submittedName>
        <fullName evidence="2">Transcriptional regulator</fullName>
    </submittedName>
</protein>
<evidence type="ECO:0000313" key="3">
    <source>
        <dbReference type="Proteomes" id="UP000092574"/>
    </source>
</evidence>
<accession>A0A1C7IAY8</accession>
<dbReference type="OrthoDB" id="9801429at2"/>
<keyword evidence="3" id="KW-1185">Reference proteome</keyword>
<evidence type="ECO:0000313" key="2">
    <source>
        <dbReference type="EMBL" id="ANU76801.1"/>
    </source>
</evidence>
<dbReference type="AlphaFoldDB" id="A0A1C7IAY8"/>
<name>A0A1C7IAY8_9FIRM</name>
<gene>
    <name evidence="2" type="ORF">A4V09_14115</name>
</gene>